<organism evidence="2 3">
    <name type="scientific">Stereocaulon virgatum</name>
    <dbReference type="NCBI Taxonomy" id="373712"/>
    <lineage>
        <taxon>Eukaryota</taxon>
        <taxon>Fungi</taxon>
        <taxon>Dikarya</taxon>
        <taxon>Ascomycota</taxon>
        <taxon>Pezizomycotina</taxon>
        <taxon>Lecanoromycetes</taxon>
        <taxon>OSLEUM clade</taxon>
        <taxon>Lecanoromycetidae</taxon>
        <taxon>Lecanorales</taxon>
        <taxon>Lecanorineae</taxon>
        <taxon>Stereocaulaceae</taxon>
        <taxon>Stereocaulon</taxon>
    </lineage>
</organism>
<feature type="compositionally biased region" description="Polar residues" evidence="1">
    <location>
        <begin position="195"/>
        <end position="212"/>
    </location>
</feature>
<evidence type="ECO:0000256" key="1">
    <source>
        <dbReference type="SAM" id="MobiDB-lite"/>
    </source>
</evidence>
<reference evidence="2 3" key="1">
    <citation type="submission" date="2024-09" db="EMBL/GenBank/DDBJ databases">
        <title>Rethinking Asexuality: The Enigmatic Case of Functional Sexual Genes in Lepraria (Stereocaulaceae).</title>
        <authorList>
            <person name="Doellman M."/>
            <person name="Sun Y."/>
            <person name="Barcenas-Pena A."/>
            <person name="Lumbsch H.T."/>
            <person name="Grewe F."/>
        </authorList>
    </citation>
    <scope>NUCLEOTIDE SEQUENCE [LARGE SCALE GENOMIC DNA]</scope>
    <source>
        <strain evidence="2 3">Mercado 3170</strain>
    </source>
</reference>
<evidence type="ECO:0000313" key="3">
    <source>
        <dbReference type="Proteomes" id="UP001590950"/>
    </source>
</evidence>
<evidence type="ECO:0000313" key="2">
    <source>
        <dbReference type="EMBL" id="KAL2040310.1"/>
    </source>
</evidence>
<accession>A0ABR4A364</accession>
<feature type="compositionally biased region" description="Acidic residues" evidence="1">
    <location>
        <begin position="168"/>
        <end position="182"/>
    </location>
</feature>
<sequence length="269" mass="29467">MRRSSFLNIARPLGGRVPQPLHLQCNQDQFFPVPTALKIIAIPWSRMSTRPSRNAPAPPPAANALYCHTCGRIISPRKSHTHQPTPQKYCSDRCRREKPRRDIAGHLASTSTEARIERVFVRFLGGDREKRVVGCREVEGEVFGREDGQRVSGGDGVDEGGGRGPGEGDSDDDDDEDEDDEGGGVPLPSSSSSSETTGQSTENEAPLSSQQLGLKRARQREMVRQAARRGVAFGFDVDGVGRRNVDCVQGGRVVDSSFAKGDWGVRWRE</sequence>
<protein>
    <submittedName>
        <fullName evidence="2">Uncharacterized protein</fullName>
    </submittedName>
</protein>
<dbReference type="Proteomes" id="UP001590950">
    <property type="component" value="Unassembled WGS sequence"/>
</dbReference>
<proteinExistence type="predicted"/>
<dbReference type="Pfam" id="PF10013">
    <property type="entry name" value="DUF2256"/>
    <property type="match status" value="1"/>
</dbReference>
<name>A0ABR4A364_9LECA</name>
<feature type="region of interest" description="Disordered" evidence="1">
    <location>
        <begin position="144"/>
        <end position="221"/>
    </location>
</feature>
<dbReference type="EMBL" id="JBEFKJ010000021">
    <property type="protein sequence ID" value="KAL2040310.1"/>
    <property type="molecule type" value="Genomic_DNA"/>
</dbReference>
<gene>
    <name evidence="2" type="ORF">N7G274_006753</name>
</gene>
<comment type="caution">
    <text evidence="2">The sequence shown here is derived from an EMBL/GenBank/DDBJ whole genome shotgun (WGS) entry which is preliminary data.</text>
</comment>
<keyword evidence="3" id="KW-1185">Reference proteome</keyword>
<dbReference type="InterPro" id="IPR017136">
    <property type="entry name" value="UCP037205"/>
</dbReference>